<dbReference type="EMBL" id="JACHXU010000041">
    <property type="protein sequence ID" value="MBB3210536.1"/>
    <property type="molecule type" value="Genomic_DNA"/>
</dbReference>
<dbReference type="InterPro" id="IPR009671">
    <property type="entry name" value="RraB_dom"/>
</dbReference>
<dbReference type="Proteomes" id="UP000536179">
    <property type="component" value="Unassembled WGS sequence"/>
</dbReference>
<evidence type="ECO:0000313" key="2">
    <source>
        <dbReference type="EMBL" id="MBB3210536.1"/>
    </source>
</evidence>
<reference evidence="2 3" key="1">
    <citation type="submission" date="2020-08" db="EMBL/GenBank/DDBJ databases">
        <title>Genomic Encyclopedia of Type Strains, Phase III (KMG-III): the genomes of soil and plant-associated and newly described type strains.</title>
        <authorList>
            <person name="Whitman W."/>
        </authorList>
    </citation>
    <scope>NUCLEOTIDE SEQUENCE [LARGE SCALE GENOMIC DNA]</scope>
    <source>
        <strain evidence="2 3">CECT 8075</strain>
    </source>
</reference>
<comment type="caution">
    <text evidence="2">The sequence shown here is derived from an EMBL/GenBank/DDBJ whole genome shotgun (WGS) entry which is preliminary data.</text>
</comment>
<dbReference type="SUPFAM" id="SSF89946">
    <property type="entry name" value="Hypothetical protein VC0424"/>
    <property type="match status" value="1"/>
</dbReference>
<evidence type="ECO:0000313" key="3">
    <source>
        <dbReference type="Proteomes" id="UP000536179"/>
    </source>
</evidence>
<dbReference type="Pfam" id="PF06877">
    <property type="entry name" value="RraB"/>
    <property type="match status" value="1"/>
</dbReference>
<dbReference type="AlphaFoldDB" id="A0A7W5E5C9"/>
<protein>
    <recommendedName>
        <fullName evidence="1">Regulator of ribonuclease activity B domain-containing protein</fullName>
    </recommendedName>
</protein>
<dbReference type="InterPro" id="IPR036701">
    <property type="entry name" value="RraB-like_sf"/>
</dbReference>
<proteinExistence type="predicted"/>
<dbReference type="RefSeq" id="WP_184309921.1">
    <property type="nucleotide sequence ID" value="NZ_JACHXU010000041.1"/>
</dbReference>
<gene>
    <name evidence="2" type="ORF">FHS27_006383</name>
</gene>
<organism evidence="2 3">
    <name type="scientific">Aporhodopirellula rubra</name>
    <dbReference type="NCBI Taxonomy" id="980271"/>
    <lineage>
        <taxon>Bacteria</taxon>
        <taxon>Pseudomonadati</taxon>
        <taxon>Planctomycetota</taxon>
        <taxon>Planctomycetia</taxon>
        <taxon>Pirellulales</taxon>
        <taxon>Pirellulaceae</taxon>
        <taxon>Aporhodopirellula</taxon>
    </lineage>
</organism>
<sequence length="110" mass="12852">MSHDFPNDENGNVLRSLIERGDLLTEPREINYHFIFPTRSQAVGFIEILTETQWRLELFWYDERQLWQVTVVQHMIPDHSAITDLENRLVDMAHPLDGTADGWGCFAVKP</sequence>
<accession>A0A7W5E5C9</accession>
<dbReference type="Gene3D" id="3.30.70.970">
    <property type="entry name" value="RraB-like"/>
    <property type="match status" value="1"/>
</dbReference>
<keyword evidence="3" id="KW-1185">Reference proteome</keyword>
<evidence type="ECO:0000259" key="1">
    <source>
        <dbReference type="Pfam" id="PF06877"/>
    </source>
</evidence>
<feature type="domain" description="Regulator of ribonuclease activity B" evidence="1">
    <location>
        <begin position="7"/>
        <end position="105"/>
    </location>
</feature>
<name>A0A7W5E5C9_9BACT</name>